<dbReference type="Pfam" id="PF11375">
    <property type="entry name" value="DUF3177"/>
    <property type="match status" value="1"/>
</dbReference>
<dbReference type="EMBL" id="JALJOV010000266">
    <property type="protein sequence ID" value="KAK9865246.1"/>
    <property type="molecule type" value="Genomic_DNA"/>
</dbReference>
<keyword evidence="1" id="KW-0472">Membrane</keyword>
<keyword evidence="3" id="KW-1185">Reference proteome</keyword>
<feature type="transmembrane region" description="Helical" evidence="1">
    <location>
        <begin position="143"/>
        <end position="163"/>
    </location>
</feature>
<reference evidence="2 3" key="1">
    <citation type="journal article" date="2024" name="Nat. Commun.">
        <title>Phylogenomics reveals the evolutionary origins of lichenization in chlorophyte algae.</title>
        <authorList>
            <person name="Puginier C."/>
            <person name="Libourel C."/>
            <person name="Otte J."/>
            <person name="Skaloud P."/>
            <person name="Haon M."/>
            <person name="Grisel S."/>
            <person name="Petersen M."/>
            <person name="Berrin J.G."/>
            <person name="Delaux P.M."/>
            <person name="Dal Grande F."/>
            <person name="Keller J."/>
        </authorList>
    </citation>
    <scope>NUCLEOTIDE SEQUENCE [LARGE SCALE GENOMIC DNA]</scope>
    <source>
        <strain evidence="2 3">SAG 2523</strain>
    </source>
</reference>
<gene>
    <name evidence="2" type="ORF">WJX84_001769</name>
</gene>
<feature type="non-terminal residue" evidence="2">
    <location>
        <position position="244"/>
    </location>
</feature>
<keyword evidence="1" id="KW-1133">Transmembrane helix</keyword>
<comment type="caution">
    <text evidence="2">The sequence shown here is derived from an EMBL/GenBank/DDBJ whole genome shotgun (WGS) entry which is preliminary data.</text>
</comment>
<dbReference type="InterPro" id="IPR021515">
    <property type="entry name" value="DUF3177"/>
</dbReference>
<dbReference type="Proteomes" id="UP001485043">
    <property type="component" value="Unassembled WGS sequence"/>
</dbReference>
<protein>
    <submittedName>
        <fullName evidence="2">Uncharacterized protein</fullName>
    </submittedName>
</protein>
<feature type="transmembrane region" description="Helical" evidence="1">
    <location>
        <begin position="200"/>
        <end position="218"/>
    </location>
</feature>
<feature type="transmembrane region" description="Helical" evidence="1">
    <location>
        <begin position="175"/>
        <end position="194"/>
    </location>
</feature>
<proteinExistence type="predicted"/>
<name>A0AAW1T9U0_9CHLO</name>
<accession>A0AAW1T9U0</accession>
<evidence type="ECO:0000313" key="2">
    <source>
        <dbReference type="EMBL" id="KAK9865246.1"/>
    </source>
</evidence>
<organism evidence="2 3">
    <name type="scientific">Apatococcus fuscideae</name>
    <dbReference type="NCBI Taxonomy" id="2026836"/>
    <lineage>
        <taxon>Eukaryota</taxon>
        <taxon>Viridiplantae</taxon>
        <taxon>Chlorophyta</taxon>
        <taxon>core chlorophytes</taxon>
        <taxon>Trebouxiophyceae</taxon>
        <taxon>Chlorellales</taxon>
        <taxon>Chlorellaceae</taxon>
        <taxon>Apatococcus</taxon>
    </lineage>
</organism>
<dbReference type="AlphaFoldDB" id="A0AAW1T9U0"/>
<keyword evidence="1" id="KW-0812">Transmembrane</keyword>
<evidence type="ECO:0000256" key="1">
    <source>
        <dbReference type="SAM" id="Phobius"/>
    </source>
</evidence>
<sequence>MLKTEGLACSQSCPNGPVALQPALAARLTLLYRPTSCKCEASFKRGPDCRGRTVIHLSQSTPARLASLQPTTSSAAKPRPVIMEALISGWRRVAPPAAAMLLTLAAAQPAHAISWQQALVGPLFDAVLSNEPAWLRSLVWNDFRLALIFFVTVPLVLWIWSLRAEQGKEDAIKRIMFGYWQAASLLMWTVYLQIGAQPLGFLTALAVQVVVPASLWWWKDLNKEVAQGSSRLRSVFVPWRLMTT</sequence>
<evidence type="ECO:0000313" key="3">
    <source>
        <dbReference type="Proteomes" id="UP001485043"/>
    </source>
</evidence>